<evidence type="ECO:0000256" key="4">
    <source>
        <dbReference type="ARBA" id="ARBA00022989"/>
    </source>
</evidence>
<feature type="transmembrane region" description="Helical" evidence="6">
    <location>
        <begin position="274"/>
        <end position="293"/>
    </location>
</feature>
<sequence length="333" mass="37471">MTALFVRLFVLLAAFIAVFLISQIFLRFAWERRSERSGINERLRMLRAGLSREAVAYSLLKNAPPHLSPDAGWFERKYVNFVRMVMMAAIRTEAKQILLRMVIAFFASLCLMLLVLFILRITITLGVVQLAVVLCLGATIALPIMLISRKAEKRRKRMEEQFPVALDIFSRSLRSGHPIGSAVGIITEEMPDPVGTEFGLVSDEVAYGAELNDAFAAMAERWDLEDIRMFVVCVSVQSETGGNLAEILDNLSKVIRERAALYLKVRALSSEGRMTGWMLTVLPVFTLLSMFLVNPKFYLDVAQDSIFVVGFPALFVLYCIGVYAIRRLTDLKV</sequence>
<keyword evidence="4 6" id="KW-1133">Transmembrane helix</keyword>
<dbReference type="Proteomes" id="UP000190989">
    <property type="component" value="Unassembled WGS sequence"/>
</dbReference>
<organism evidence="8 9">
    <name type="scientific">Novosphingobium mathurense</name>
    <dbReference type="NCBI Taxonomy" id="428990"/>
    <lineage>
        <taxon>Bacteria</taxon>
        <taxon>Pseudomonadati</taxon>
        <taxon>Pseudomonadota</taxon>
        <taxon>Alphaproteobacteria</taxon>
        <taxon>Sphingomonadales</taxon>
        <taxon>Sphingomonadaceae</taxon>
        <taxon>Novosphingobium</taxon>
    </lineage>
</organism>
<dbReference type="InterPro" id="IPR042094">
    <property type="entry name" value="T2SS_GspF_sf"/>
</dbReference>
<keyword evidence="2" id="KW-1003">Cell membrane</keyword>
<evidence type="ECO:0000313" key="9">
    <source>
        <dbReference type="Proteomes" id="UP000190989"/>
    </source>
</evidence>
<feature type="transmembrane region" description="Helical" evidence="6">
    <location>
        <begin position="127"/>
        <end position="148"/>
    </location>
</feature>
<evidence type="ECO:0000259" key="7">
    <source>
        <dbReference type="Pfam" id="PF00482"/>
    </source>
</evidence>
<protein>
    <submittedName>
        <fullName evidence="8">Tight adherence protein B</fullName>
    </submittedName>
</protein>
<evidence type="ECO:0000256" key="1">
    <source>
        <dbReference type="ARBA" id="ARBA00004651"/>
    </source>
</evidence>
<gene>
    <name evidence="8" type="ORF">SAMN06295987_101869</name>
</gene>
<keyword evidence="9" id="KW-1185">Reference proteome</keyword>
<name>A0A1U6GZ04_9SPHN</name>
<feature type="transmembrane region" description="Helical" evidence="6">
    <location>
        <begin position="6"/>
        <end position="26"/>
    </location>
</feature>
<evidence type="ECO:0000256" key="2">
    <source>
        <dbReference type="ARBA" id="ARBA00022475"/>
    </source>
</evidence>
<dbReference type="AlphaFoldDB" id="A0A1U6GZ04"/>
<accession>A0A1U6GZ04</accession>
<dbReference type="STRING" id="428990.SAMN06295987_101869"/>
<dbReference type="PANTHER" id="PTHR35007:SF1">
    <property type="entry name" value="PILUS ASSEMBLY PROTEIN"/>
    <property type="match status" value="1"/>
</dbReference>
<proteinExistence type="predicted"/>
<keyword evidence="3 6" id="KW-0812">Transmembrane</keyword>
<feature type="transmembrane region" description="Helical" evidence="6">
    <location>
        <begin position="305"/>
        <end position="325"/>
    </location>
</feature>
<feature type="transmembrane region" description="Helical" evidence="6">
    <location>
        <begin position="97"/>
        <end position="121"/>
    </location>
</feature>
<keyword evidence="5 6" id="KW-0472">Membrane</keyword>
<evidence type="ECO:0000313" key="8">
    <source>
        <dbReference type="EMBL" id="SLJ88761.1"/>
    </source>
</evidence>
<evidence type="ECO:0000256" key="3">
    <source>
        <dbReference type="ARBA" id="ARBA00022692"/>
    </source>
</evidence>
<dbReference type="Pfam" id="PF00482">
    <property type="entry name" value="T2SSF"/>
    <property type="match status" value="1"/>
</dbReference>
<evidence type="ECO:0000256" key="6">
    <source>
        <dbReference type="SAM" id="Phobius"/>
    </source>
</evidence>
<dbReference type="Gene3D" id="1.20.81.30">
    <property type="entry name" value="Type II secretion system (T2SS), domain F"/>
    <property type="match status" value="1"/>
</dbReference>
<dbReference type="InterPro" id="IPR018076">
    <property type="entry name" value="T2SS_GspF_dom"/>
</dbReference>
<comment type="subcellular location">
    <subcellularLocation>
        <location evidence="1">Cell membrane</location>
        <topology evidence="1">Multi-pass membrane protein</topology>
    </subcellularLocation>
</comment>
<dbReference type="EMBL" id="FVZE01000001">
    <property type="protein sequence ID" value="SLJ88761.1"/>
    <property type="molecule type" value="Genomic_DNA"/>
</dbReference>
<dbReference type="PANTHER" id="PTHR35007">
    <property type="entry name" value="INTEGRAL MEMBRANE PROTEIN-RELATED"/>
    <property type="match status" value="1"/>
</dbReference>
<reference evidence="9" key="1">
    <citation type="submission" date="2017-02" db="EMBL/GenBank/DDBJ databases">
        <authorList>
            <person name="Varghese N."/>
            <person name="Submissions S."/>
        </authorList>
    </citation>
    <scope>NUCLEOTIDE SEQUENCE [LARGE SCALE GENOMIC DNA]</scope>
    <source>
        <strain evidence="9">SM117</strain>
    </source>
</reference>
<evidence type="ECO:0000256" key="5">
    <source>
        <dbReference type="ARBA" id="ARBA00023136"/>
    </source>
</evidence>
<dbReference type="RefSeq" id="WP_079729554.1">
    <property type="nucleotide sequence ID" value="NZ_FVZE01000001.1"/>
</dbReference>
<dbReference type="GO" id="GO:0005886">
    <property type="term" value="C:plasma membrane"/>
    <property type="evidence" value="ECO:0007669"/>
    <property type="project" value="UniProtKB-SubCell"/>
</dbReference>
<feature type="domain" description="Type II secretion system protein GspF" evidence="7">
    <location>
        <begin position="166"/>
        <end position="290"/>
    </location>
</feature>